<name>A5E4L9_LODEL</name>
<evidence type="ECO:0000256" key="4">
    <source>
        <dbReference type="ARBA" id="ARBA00023797"/>
    </source>
</evidence>
<dbReference type="EMBL" id="CH981529">
    <property type="protein sequence ID" value="EDK46377.1"/>
    <property type="molecule type" value="Genomic_DNA"/>
</dbReference>
<sequence length="124" mass="14318">MNVGPSLLFYGCRNENEDYLYKDEWKEYAKTLGSNFEIITAFSRQDPAKKVYVQHKLLEQAKRINELLVEGAIIYVCGDASHMARDVQASFAKVIAQERGIDVEKAAELIRSLKVQNRYQEDVW</sequence>
<dbReference type="PANTHER" id="PTHR19384">
    <property type="entry name" value="NITRIC OXIDE SYNTHASE-RELATED"/>
    <property type="match status" value="1"/>
</dbReference>
<reference evidence="6 7" key="1">
    <citation type="journal article" date="2009" name="Nature">
        <title>Evolution of pathogenicity and sexual reproduction in eight Candida genomes.</title>
        <authorList>
            <person name="Butler G."/>
            <person name="Rasmussen M.D."/>
            <person name="Lin M.F."/>
            <person name="Santos M.A."/>
            <person name="Sakthikumar S."/>
            <person name="Munro C.A."/>
            <person name="Rheinbay E."/>
            <person name="Grabherr M."/>
            <person name="Forche A."/>
            <person name="Reedy J.L."/>
            <person name="Agrafioti I."/>
            <person name="Arnaud M.B."/>
            <person name="Bates S."/>
            <person name="Brown A.J."/>
            <person name="Brunke S."/>
            <person name="Costanzo M.C."/>
            <person name="Fitzpatrick D.A."/>
            <person name="de Groot P.W."/>
            <person name="Harris D."/>
            <person name="Hoyer L.L."/>
            <person name="Hube B."/>
            <person name="Klis F.M."/>
            <person name="Kodira C."/>
            <person name="Lennard N."/>
            <person name="Logue M.E."/>
            <person name="Martin R."/>
            <person name="Neiman A.M."/>
            <person name="Nikolaou E."/>
            <person name="Quail M.A."/>
            <person name="Quinn J."/>
            <person name="Santos M.C."/>
            <person name="Schmitzberger F.F."/>
            <person name="Sherlock G."/>
            <person name="Shah P."/>
            <person name="Silverstein K.A."/>
            <person name="Skrzypek M.S."/>
            <person name="Soll D."/>
            <person name="Staggs R."/>
            <person name="Stansfield I."/>
            <person name="Stumpf M.P."/>
            <person name="Sudbery P.E."/>
            <person name="Srikantha T."/>
            <person name="Zeng Q."/>
            <person name="Berman J."/>
            <person name="Berriman M."/>
            <person name="Heitman J."/>
            <person name="Gow N.A."/>
            <person name="Lorenz M.C."/>
            <person name="Birren B.W."/>
            <person name="Kellis M."/>
            <person name="Cuomo C.A."/>
        </authorList>
    </citation>
    <scope>NUCLEOTIDE SEQUENCE [LARGE SCALE GENOMIC DNA]</scope>
    <source>
        <strain evidence="7">ATCC 11503 / BCRC 21390 / CBS 2605 / JCM 1781 / NBRC 1676 / NRRL YB-4239</strain>
    </source>
</reference>
<keyword evidence="3" id="KW-0274">FAD</keyword>
<dbReference type="Proteomes" id="UP000001996">
    <property type="component" value="Unassembled WGS sequence"/>
</dbReference>
<dbReference type="VEuPathDB" id="FungiDB:LELG_04558"/>
<evidence type="ECO:0000259" key="5">
    <source>
        <dbReference type="Pfam" id="PF00175"/>
    </source>
</evidence>
<dbReference type="GO" id="GO:0005829">
    <property type="term" value="C:cytosol"/>
    <property type="evidence" value="ECO:0007669"/>
    <property type="project" value="TreeGrafter"/>
</dbReference>
<dbReference type="InterPro" id="IPR001709">
    <property type="entry name" value="Flavoprot_Pyr_Nucl_cyt_Rdtase"/>
</dbReference>
<organism evidence="6 7">
    <name type="scientific">Lodderomyces elongisporus (strain ATCC 11503 / CBS 2605 / JCM 1781 / NBRC 1676 / NRRL YB-4239)</name>
    <name type="common">Yeast</name>
    <name type="synonym">Saccharomyces elongisporus</name>
    <dbReference type="NCBI Taxonomy" id="379508"/>
    <lineage>
        <taxon>Eukaryota</taxon>
        <taxon>Fungi</taxon>
        <taxon>Dikarya</taxon>
        <taxon>Ascomycota</taxon>
        <taxon>Saccharomycotina</taxon>
        <taxon>Pichiomycetes</taxon>
        <taxon>Debaryomycetaceae</taxon>
        <taxon>Candida/Lodderomyces clade</taxon>
        <taxon>Lodderomyces</taxon>
    </lineage>
</organism>
<evidence type="ECO:0000256" key="3">
    <source>
        <dbReference type="ARBA" id="ARBA00022827"/>
    </source>
</evidence>
<evidence type="ECO:0000313" key="7">
    <source>
        <dbReference type="Proteomes" id="UP000001996"/>
    </source>
</evidence>
<proteinExistence type="predicted"/>
<dbReference type="eggNOG" id="KOG1158">
    <property type="taxonomic scope" value="Eukaryota"/>
</dbReference>
<dbReference type="SUPFAM" id="SSF52343">
    <property type="entry name" value="Ferredoxin reductase-like, C-terminal NADP-linked domain"/>
    <property type="match status" value="1"/>
</dbReference>
<dbReference type="OrthoDB" id="1856718at2759"/>
<protein>
    <recommendedName>
        <fullName evidence="4">NADPH--hemoprotein reductase</fullName>
        <ecNumber evidence="4">1.6.2.4</ecNumber>
    </recommendedName>
</protein>
<gene>
    <name evidence="6" type="ORF">LELG_04558</name>
</gene>
<dbReference type="GO" id="GO:0003958">
    <property type="term" value="F:NADPH-hemoprotein reductase activity"/>
    <property type="evidence" value="ECO:0007669"/>
    <property type="project" value="UniProtKB-EC"/>
</dbReference>
<dbReference type="InterPro" id="IPR001433">
    <property type="entry name" value="OxRdtase_FAD/NAD-bd"/>
</dbReference>
<evidence type="ECO:0000256" key="2">
    <source>
        <dbReference type="ARBA" id="ARBA00022630"/>
    </source>
</evidence>
<dbReference type="GO" id="GO:0010181">
    <property type="term" value="F:FMN binding"/>
    <property type="evidence" value="ECO:0007669"/>
    <property type="project" value="TreeGrafter"/>
</dbReference>
<dbReference type="PRINTS" id="PR00371">
    <property type="entry name" value="FPNCR"/>
</dbReference>
<evidence type="ECO:0000313" key="6">
    <source>
        <dbReference type="EMBL" id="EDK46377.1"/>
    </source>
</evidence>
<dbReference type="Gene3D" id="3.40.50.80">
    <property type="entry name" value="Nucleotide-binding domain of ferredoxin-NADP reductase (FNR) module"/>
    <property type="match status" value="1"/>
</dbReference>
<keyword evidence="7" id="KW-1185">Reference proteome</keyword>
<evidence type="ECO:0000256" key="1">
    <source>
        <dbReference type="ARBA" id="ARBA00001974"/>
    </source>
</evidence>
<dbReference type="PANTHER" id="PTHR19384:SF17">
    <property type="entry name" value="NADPH--CYTOCHROME P450 REDUCTASE"/>
    <property type="match status" value="1"/>
</dbReference>
<accession>A5E4L9</accession>
<dbReference type="GO" id="GO:0050660">
    <property type="term" value="F:flavin adenine dinucleotide binding"/>
    <property type="evidence" value="ECO:0007669"/>
    <property type="project" value="TreeGrafter"/>
</dbReference>
<dbReference type="OMA" id="RNENEDY"/>
<dbReference type="STRING" id="379508.A5E4L9"/>
<comment type="cofactor">
    <cofactor evidence="1">
        <name>FAD</name>
        <dbReference type="ChEBI" id="CHEBI:57692"/>
    </cofactor>
</comment>
<dbReference type="InParanoid" id="A5E4L9"/>
<dbReference type="AlphaFoldDB" id="A5E4L9"/>
<dbReference type="EC" id="1.6.2.4" evidence="4"/>
<dbReference type="Pfam" id="PF00175">
    <property type="entry name" value="NAD_binding_1"/>
    <property type="match status" value="1"/>
</dbReference>
<feature type="domain" description="Oxidoreductase FAD/NAD(P)-binding" evidence="5">
    <location>
        <begin position="6"/>
        <end position="88"/>
    </location>
</feature>
<keyword evidence="2" id="KW-0285">Flavoprotein</keyword>
<dbReference type="InterPro" id="IPR039261">
    <property type="entry name" value="FNR_nucleotide-bd"/>
</dbReference>
<dbReference type="HOGENOM" id="CLU_135389_1_0_1"/>